<feature type="active site" description="Charge relay system" evidence="9 10">
    <location>
        <position position="541"/>
    </location>
</feature>
<dbReference type="eggNOG" id="ENOG502QPQR">
    <property type="taxonomic scope" value="Eukaryota"/>
</dbReference>
<dbReference type="PANTHER" id="PTHR10795">
    <property type="entry name" value="PROPROTEIN CONVERTASE SUBTILISIN/KEXIN"/>
    <property type="match status" value="1"/>
</dbReference>
<dbReference type="SUPFAM" id="SSF52743">
    <property type="entry name" value="Subtilisin-like"/>
    <property type="match status" value="1"/>
</dbReference>
<dbReference type="GO" id="GO:0009610">
    <property type="term" value="P:response to symbiotic fungus"/>
    <property type="evidence" value="ECO:0007669"/>
    <property type="project" value="UniProtKB-ARBA"/>
</dbReference>
<dbReference type="Proteomes" id="UP001652600">
    <property type="component" value="Chromosome 9"/>
</dbReference>
<evidence type="ECO:0000256" key="7">
    <source>
        <dbReference type="ARBA" id="ARBA00022825"/>
    </source>
</evidence>
<keyword evidence="16" id="KW-1185">Reference proteome</keyword>
<dbReference type="InterPro" id="IPR036852">
    <property type="entry name" value="Peptidase_S8/S53_dom_sf"/>
</dbReference>
<evidence type="ECO:0000259" key="14">
    <source>
        <dbReference type="Pfam" id="PF05922"/>
    </source>
</evidence>
<dbReference type="Gene3D" id="3.30.70.80">
    <property type="entry name" value="Peptidase S8 propeptide/proteinase inhibitor I9"/>
    <property type="match status" value="1"/>
</dbReference>
<evidence type="ECO:0000256" key="11">
    <source>
        <dbReference type="SAM" id="SignalP"/>
    </source>
</evidence>
<evidence type="ECO:0000313" key="16">
    <source>
        <dbReference type="Proteomes" id="UP001652600"/>
    </source>
</evidence>
<proteinExistence type="inferred from homology"/>
<dbReference type="InterPro" id="IPR023827">
    <property type="entry name" value="Peptidase_S8_Asp-AS"/>
</dbReference>
<feature type="active site" description="Charge relay system" evidence="9 10">
    <location>
        <position position="151"/>
    </location>
</feature>
<dbReference type="InterPro" id="IPR037045">
    <property type="entry name" value="S8pro/Inhibitor_I9_sf"/>
</dbReference>
<evidence type="ECO:0000256" key="4">
    <source>
        <dbReference type="ARBA" id="ARBA00022670"/>
    </source>
</evidence>
<dbReference type="Gene3D" id="3.40.50.200">
    <property type="entry name" value="Peptidase S8/S53 domain"/>
    <property type="match status" value="1"/>
</dbReference>
<dbReference type="GO" id="GO:0006508">
    <property type="term" value="P:proteolysis"/>
    <property type="evidence" value="ECO:0007669"/>
    <property type="project" value="UniProtKB-KW"/>
</dbReference>
<evidence type="ECO:0000259" key="12">
    <source>
        <dbReference type="Pfam" id="PF00082"/>
    </source>
</evidence>
<dbReference type="Pfam" id="PF00082">
    <property type="entry name" value="Peptidase_S8"/>
    <property type="match status" value="1"/>
</dbReference>
<evidence type="ECO:0000256" key="2">
    <source>
        <dbReference type="ARBA" id="ARBA00011073"/>
    </source>
</evidence>
<feature type="domain" description="PA" evidence="13">
    <location>
        <begin position="369"/>
        <end position="455"/>
    </location>
</feature>
<dbReference type="Gene3D" id="3.50.30.30">
    <property type="match status" value="1"/>
</dbReference>
<reference evidence="17" key="1">
    <citation type="submission" date="2025-08" db="UniProtKB">
        <authorList>
            <consortium name="RefSeq"/>
        </authorList>
    </citation>
    <scope>IDENTIFICATION</scope>
    <source>
        <tissue evidence="17">Stem</tissue>
    </source>
</reference>
<evidence type="ECO:0000313" key="17">
    <source>
        <dbReference type="RefSeq" id="XP_008437722.2"/>
    </source>
</evidence>
<dbReference type="Pfam" id="PF05922">
    <property type="entry name" value="Inhibitor_I9"/>
    <property type="match status" value="1"/>
</dbReference>
<evidence type="ECO:0000256" key="9">
    <source>
        <dbReference type="PIRSR" id="PIRSR615500-1"/>
    </source>
</evidence>
<dbReference type="InterPro" id="IPR000209">
    <property type="entry name" value="Peptidase_S8/S53_dom"/>
</dbReference>
<feature type="domain" description="Inhibitor I9" evidence="14">
    <location>
        <begin position="36"/>
        <end position="119"/>
    </location>
</feature>
<dbReference type="Pfam" id="PF02225">
    <property type="entry name" value="PA"/>
    <property type="match status" value="1"/>
</dbReference>
<evidence type="ECO:0000256" key="6">
    <source>
        <dbReference type="ARBA" id="ARBA00022801"/>
    </source>
</evidence>
<dbReference type="InterPro" id="IPR046450">
    <property type="entry name" value="PA_dom_sf"/>
</dbReference>
<keyword evidence="7 10" id="KW-0720">Serine protease</keyword>
<evidence type="ECO:0000256" key="1">
    <source>
        <dbReference type="ARBA" id="ARBA00004613"/>
    </source>
</evidence>
<dbReference type="InterPro" id="IPR041469">
    <property type="entry name" value="Subtilisin-like_FN3"/>
</dbReference>
<evidence type="ECO:0000259" key="15">
    <source>
        <dbReference type="Pfam" id="PF17766"/>
    </source>
</evidence>
<dbReference type="InterPro" id="IPR034197">
    <property type="entry name" value="Peptidases_S8_3"/>
</dbReference>
<dbReference type="Gene3D" id="2.60.40.2310">
    <property type="match status" value="1"/>
</dbReference>
<dbReference type="SUPFAM" id="SSF52025">
    <property type="entry name" value="PA domain"/>
    <property type="match status" value="1"/>
</dbReference>
<keyword evidence="8" id="KW-0325">Glycoprotein</keyword>
<gene>
    <name evidence="17" type="primary">LOC103483066</name>
</gene>
<dbReference type="GO" id="GO:0048046">
    <property type="term" value="C:apoplast"/>
    <property type="evidence" value="ECO:0007669"/>
    <property type="project" value="UniProtKB-SubCell"/>
</dbReference>
<dbReference type="PRINTS" id="PR00723">
    <property type="entry name" value="SUBTILISIN"/>
</dbReference>
<dbReference type="AlphaFoldDB" id="A0A1S3AUP1"/>
<comment type="similarity">
    <text evidence="2 10">Belongs to the peptidase S8 family.</text>
</comment>
<evidence type="ECO:0000256" key="10">
    <source>
        <dbReference type="PROSITE-ProRule" id="PRU01240"/>
    </source>
</evidence>
<dbReference type="InterPro" id="IPR003137">
    <property type="entry name" value="PA_domain"/>
</dbReference>
<dbReference type="GO" id="GO:0009609">
    <property type="term" value="P:response to symbiotic bacterium"/>
    <property type="evidence" value="ECO:0007669"/>
    <property type="project" value="UniProtKB-ARBA"/>
</dbReference>
<keyword evidence="6 10" id="KW-0378">Hydrolase</keyword>
<keyword evidence="4 10" id="KW-0645">Protease</keyword>
<accession>A0A1S3AUP1</accession>
<dbReference type="InterPro" id="IPR045051">
    <property type="entry name" value="SBT"/>
</dbReference>
<dbReference type="GeneID" id="103483066"/>
<dbReference type="InParanoid" id="A0A1S3AUP1"/>
<dbReference type="PROSITE" id="PS00136">
    <property type="entry name" value="SUBTILASE_ASP"/>
    <property type="match status" value="1"/>
</dbReference>
<dbReference type="RefSeq" id="XP_008437722.2">
    <property type="nucleotide sequence ID" value="XM_008439500.3"/>
</dbReference>
<keyword evidence="3" id="KW-0964">Secreted</keyword>
<feature type="signal peptide" evidence="11">
    <location>
        <begin position="1"/>
        <end position="21"/>
    </location>
</feature>
<dbReference type="CDD" id="cd02120">
    <property type="entry name" value="PA_subtilisin_like"/>
    <property type="match status" value="1"/>
</dbReference>
<feature type="active site" description="Charge relay system" evidence="9 10">
    <location>
        <position position="212"/>
    </location>
</feature>
<dbReference type="CDD" id="cd04852">
    <property type="entry name" value="Peptidases_S8_3"/>
    <property type="match status" value="1"/>
</dbReference>
<dbReference type="InterPro" id="IPR015500">
    <property type="entry name" value="Peptidase_S8_subtilisin-rel"/>
</dbReference>
<protein>
    <submittedName>
        <fullName evidence="17">Subtilisin-like protease 4</fullName>
    </submittedName>
</protein>
<name>A0A1S3AUP1_CUCME</name>
<dbReference type="PROSITE" id="PS51892">
    <property type="entry name" value="SUBTILASE"/>
    <property type="match status" value="1"/>
</dbReference>
<organism evidence="16 17">
    <name type="scientific">Cucumis melo</name>
    <name type="common">Muskmelon</name>
    <dbReference type="NCBI Taxonomy" id="3656"/>
    <lineage>
        <taxon>Eukaryota</taxon>
        <taxon>Viridiplantae</taxon>
        <taxon>Streptophyta</taxon>
        <taxon>Embryophyta</taxon>
        <taxon>Tracheophyta</taxon>
        <taxon>Spermatophyta</taxon>
        <taxon>Magnoliopsida</taxon>
        <taxon>eudicotyledons</taxon>
        <taxon>Gunneridae</taxon>
        <taxon>Pentapetalae</taxon>
        <taxon>rosids</taxon>
        <taxon>fabids</taxon>
        <taxon>Cucurbitales</taxon>
        <taxon>Cucurbitaceae</taxon>
        <taxon>Benincaseae</taxon>
        <taxon>Cucumis</taxon>
    </lineage>
</organism>
<comment type="subcellular location">
    <subcellularLocation>
        <location evidence="1">Secreted</location>
    </subcellularLocation>
</comment>
<feature type="domain" description="Peptidase S8/S53" evidence="12">
    <location>
        <begin position="142"/>
        <end position="585"/>
    </location>
</feature>
<feature type="chain" id="PRO_5047432487" evidence="11">
    <location>
        <begin position="22"/>
        <end position="755"/>
    </location>
</feature>
<dbReference type="GO" id="GO:0004252">
    <property type="term" value="F:serine-type endopeptidase activity"/>
    <property type="evidence" value="ECO:0007669"/>
    <property type="project" value="UniProtKB-UniRule"/>
</dbReference>
<evidence type="ECO:0000256" key="3">
    <source>
        <dbReference type="ARBA" id="ARBA00022525"/>
    </source>
</evidence>
<dbReference type="InterPro" id="IPR010259">
    <property type="entry name" value="S8pro/Inhibitor_I9"/>
</dbReference>
<keyword evidence="5 11" id="KW-0732">Signal</keyword>
<dbReference type="Pfam" id="PF17766">
    <property type="entry name" value="fn3_6"/>
    <property type="match status" value="1"/>
</dbReference>
<evidence type="ECO:0000256" key="8">
    <source>
        <dbReference type="ARBA" id="ARBA00023180"/>
    </source>
</evidence>
<evidence type="ECO:0000256" key="5">
    <source>
        <dbReference type="ARBA" id="ARBA00022729"/>
    </source>
</evidence>
<sequence length="755" mass="81121">MVVLPFLSIFFLLNIESHVAAKVELPTTPLQSKLQTYIVHVEQPKIRLVGESSNDHIESWYMSFIPKSTETTVEQPQLLYSYRNVMSGFSARLTIEQVKAMEKKDGFISAMPETIMSLHTTHTPEYLGLNQQFGIWKNSNFGKGVIVGVLDTGIHPNHPSFNDEGMSPPPAKWKGKCEFNSSLCNNKLIGARTFNLGNNFLMEESPNDEKGHGTHTASTAAGAFVEDAEALGNAKGKAAGIAPLAHLAIYKVCSGKRCPSSDVFAGIDAAIDDGVDVLSISLGSRSVPFFKDNIAVATFGAIQKGIFVSSSAGNSGPLNSTLSNDAPWILTVGASTINRRIVAVAKLGNGEQYEGESLYQPNDFPSKFLPLVYAGNRENKTYAFCGEGSLENMDVKGKVVVCEGKGGVGRVAKGLVVKNAGGAAMILINQEEDGFSTLSEAHVLPATHVSYKAGVLIKSYINSSQNPTASISFKGTVIGDGDDFSAPSMASFSSRGPCLPSPGILKPDITGPGVNILAAWPFPLDNDTNTKSTFNVISGTSMSCPHLSGIAALIKSVHPNWSPAAIKSAIMTTANIKTPQGEPITDQDLQPANFFAMGAGHVNPSKAADPGLVYDIQPDDYIPYLCGLYKDEEVSIIVHRTVICGLVLSIREGDLNYPSFSVALGGLQTFKRTVTNVGEANSVYTAIVEAPLGVSMTVMPRKLFFSRVNQTMTFTVTFNRIRWVKIVGEFGEGYLKWVSKSKKYVVRSPVSVKFI</sequence>
<feature type="domain" description="Subtilisin-like protease fibronectin type-III" evidence="15">
    <location>
        <begin position="654"/>
        <end position="752"/>
    </location>
</feature>
<evidence type="ECO:0000259" key="13">
    <source>
        <dbReference type="Pfam" id="PF02225"/>
    </source>
</evidence>
<dbReference type="KEGG" id="cmo:103483066"/>